<dbReference type="PANTHER" id="PTHR39210">
    <property type="entry name" value="HEPARIN-SULFATE LYASE"/>
    <property type="match status" value="1"/>
</dbReference>
<dbReference type="Proteomes" id="UP000198412">
    <property type="component" value="Unassembled WGS sequence"/>
</dbReference>
<dbReference type="Pfam" id="PF16889">
    <property type="entry name" value="Hepar_II_III_N"/>
    <property type="match status" value="1"/>
</dbReference>
<dbReference type="PANTHER" id="PTHR39210:SF1">
    <property type="entry name" value="HEPARIN-SULFATE LYASE"/>
    <property type="match status" value="1"/>
</dbReference>
<keyword evidence="8" id="KW-1185">Reference proteome</keyword>
<dbReference type="GO" id="GO:0016829">
    <property type="term" value="F:lyase activity"/>
    <property type="evidence" value="ECO:0007669"/>
    <property type="project" value="UniProtKB-KW"/>
</dbReference>
<dbReference type="OrthoDB" id="7335480at2"/>
<keyword evidence="4" id="KW-0456">Lyase</keyword>
<evidence type="ECO:0000313" key="8">
    <source>
        <dbReference type="Proteomes" id="UP000198412"/>
    </source>
</evidence>
<feature type="domain" description="Heparinase II/III-like C-terminal" evidence="5">
    <location>
        <begin position="406"/>
        <end position="586"/>
    </location>
</feature>
<proteinExistence type="predicted"/>
<reference evidence="8" key="1">
    <citation type="submission" date="2017-06" db="EMBL/GenBank/DDBJ databases">
        <authorList>
            <person name="Varghese N."/>
            <person name="Submissions S."/>
        </authorList>
    </citation>
    <scope>NUCLEOTIDE SEQUENCE [LARGE SCALE GENOMIC DNA]</scope>
    <source>
        <strain evidence="8">DSM 27993</strain>
    </source>
</reference>
<evidence type="ECO:0000256" key="2">
    <source>
        <dbReference type="ARBA" id="ARBA00022729"/>
    </source>
</evidence>
<accession>A0A238VFI2</accession>
<dbReference type="Pfam" id="PF07940">
    <property type="entry name" value="Hepar_II_III_C"/>
    <property type="match status" value="1"/>
</dbReference>
<dbReference type="InterPro" id="IPR012480">
    <property type="entry name" value="Hepar_II_III_C"/>
</dbReference>
<dbReference type="Gene3D" id="2.70.98.70">
    <property type="match status" value="1"/>
</dbReference>
<feature type="domain" description="Heparin-sulfate lyase N-terminal" evidence="6">
    <location>
        <begin position="49"/>
        <end position="347"/>
    </location>
</feature>
<evidence type="ECO:0000256" key="1">
    <source>
        <dbReference type="ARBA" id="ARBA00004418"/>
    </source>
</evidence>
<sequence length="754" mass="87265">MKFKFLIFCSYFFLCQFVISQEIPSRKVLNTSQISKYLKEDVEKDLSENGKISKEKLAKYFREKFSERYFYNWKTFNTRFEDYKKLYKEKEGSHTERALDHLSKFSDSTQWILPFNYLNGEPVNAYALRHLARQHKMVDISFYYNYQNKDSKFLNYFTDQLKSLNAALSVDEFEKIEDGNGVYEAFRSGYRVLNWLQIHNMFLGEETYSDEDQLTTIATLLQHAAYLYERNPEFHAGNHQTRGLSALAMISIVLRDFKGTDVWYTHSMKLLEEHLSKEINDDGFQFERSVHYHISDIENYYFVYQLAKTSGIAVNTFWEEKLKSLFTTLTKISFPDKSAPVLQDDTDNPWAEKNDISGALTLGYLLFEDPEMGYFANNKVQAKMYWYLNENQLQLLNSINKEKPSFKSVSFPTTGYYISRNDAPDAENMMIISAGLDADKPDHQHGDMLGIQAMANGKVVLPNYQVRYSLSDLELFKNSMVKNVALVDNELQGKRYTSNQGGSGFGKFQTLPNPKVITWNTDKNLDLFVGSHDGFENVGVAYSRQVINIKNDFWIVKDNFSSEKEHNYKQVWQGHYTLENQPNLLRATFDDATGFDIFQLNKIDEVTNSGTRGKHWSVVSKNKVNEFSFITVLYPYSGYDNRINELEEVPDLKGWKLNDSNWNLEGENVVSLSKENQLLVYSINKLNIGGFSIETFNIADLYISIIENKITIQNIGDKETNLKINGVIEVIMDGENTTSNIKLTPGKILECVLE</sequence>
<dbReference type="Gene3D" id="1.50.10.100">
    <property type="entry name" value="Chondroitin AC/alginate lyase"/>
    <property type="match status" value="1"/>
</dbReference>
<dbReference type="AlphaFoldDB" id="A0A238VFI2"/>
<dbReference type="InterPro" id="IPR031680">
    <property type="entry name" value="Hepar_II_III_N"/>
</dbReference>
<dbReference type="EMBL" id="FZNX01000001">
    <property type="protein sequence ID" value="SNR32924.1"/>
    <property type="molecule type" value="Genomic_DNA"/>
</dbReference>
<protein>
    <submittedName>
        <fullName evidence="7">Heparinase II/III-like protein</fullName>
    </submittedName>
</protein>
<keyword evidence="3" id="KW-0574">Periplasm</keyword>
<keyword evidence="2" id="KW-0732">Signal</keyword>
<dbReference type="RefSeq" id="WP_089376739.1">
    <property type="nucleotide sequence ID" value="NZ_FZNX01000001.1"/>
</dbReference>
<comment type="subcellular location">
    <subcellularLocation>
        <location evidence="1">Periplasm</location>
    </subcellularLocation>
</comment>
<evidence type="ECO:0000256" key="4">
    <source>
        <dbReference type="ARBA" id="ARBA00023239"/>
    </source>
</evidence>
<evidence type="ECO:0000313" key="7">
    <source>
        <dbReference type="EMBL" id="SNR32924.1"/>
    </source>
</evidence>
<gene>
    <name evidence="7" type="ORF">SAMN04488111_0387</name>
</gene>
<dbReference type="InterPro" id="IPR008929">
    <property type="entry name" value="Chondroitin_lyas"/>
</dbReference>
<evidence type="ECO:0000259" key="6">
    <source>
        <dbReference type="Pfam" id="PF16889"/>
    </source>
</evidence>
<organism evidence="7 8">
    <name type="scientific">Lutibacter flavus</name>
    <dbReference type="NCBI Taxonomy" id="691689"/>
    <lineage>
        <taxon>Bacteria</taxon>
        <taxon>Pseudomonadati</taxon>
        <taxon>Bacteroidota</taxon>
        <taxon>Flavobacteriia</taxon>
        <taxon>Flavobacteriales</taxon>
        <taxon>Flavobacteriaceae</taxon>
        <taxon>Lutibacter</taxon>
    </lineage>
</organism>
<evidence type="ECO:0000259" key="5">
    <source>
        <dbReference type="Pfam" id="PF07940"/>
    </source>
</evidence>
<evidence type="ECO:0000256" key="3">
    <source>
        <dbReference type="ARBA" id="ARBA00022764"/>
    </source>
</evidence>
<dbReference type="SUPFAM" id="SSF48230">
    <property type="entry name" value="Chondroitin AC/alginate lyase"/>
    <property type="match status" value="1"/>
</dbReference>
<name>A0A238VFI2_9FLAO</name>
<dbReference type="GO" id="GO:0042597">
    <property type="term" value="C:periplasmic space"/>
    <property type="evidence" value="ECO:0007669"/>
    <property type="project" value="UniProtKB-SubCell"/>
</dbReference>